<feature type="compositionally biased region" description="Basic residues" evidence="1">
    <location>
        <begin position="1739"/>
        <end position="1755"/>
    </location>
</feature>
<dbReference type="GO" id="GO:0016887">
    <property type="term" value="F:ATP hydrolysis activity"/>
    <property type="evidence" value="ECO:0007669"/>
    <property type="project" value="InterPro"/>
</dbReference>
<dbReference type="InterPro" id="IPR003593">
    <property type="entry name" value="AAA+_ATPase"/>
</dbReference>
<dbReference type="GO" id="GO:0005524">
    <property type="term" value="F:ATP binding"/>
    <property type="evidence" value="ECO:0007669"/>
    <property type="project" value="InterPro"/>
</dbReference>
<feature type="compositionally biased region" description="Basic and acidic residues" evidence="1">
    <location>
        <begin position="4042"/>
        <end position="4052"/>
    </location>
</feature>
<feature type="domain" description="AAA+ ATPase" evidence="3">
    <location>
        <begin position="3279"/>
        <end position="3609"/>
    </location>
</feature>
<dbReference type="InterPro" id="IPR027417">
    <property type="entry name" value="P-loop_NTPase"/>
</dbReference>
<organism evidence="4">
    <name type="scientific">Lobochlamys segnis</name>
    <dbReference type="NCBI Taxonomy" id="52035"/>
    <lineage>
        <taxon>Eukaryota</taxon>
        <taxon>Viridiplantae</taxon>
        <taxon>Chlorophyta</taxon>
        <taxon>core chlorophytes</taxon>
        <taxon>Chlorophyceae</taxon>
        <taxon>CS clade</taxon>
        <taxon>Chlamydomonadales</taxon>
        <taxon>Chlamydomonadaceae</taxon>
        <taxon>Lobochlamys</taxon>
    </lineage>
</organism>
<dbReference type="SUPFAM" id="SSF52540">
    <property type="entry name" value="P-loop containing nucleoside triphosphate hydrolases"/>
    <property type="match status" value="1"/>
</dbReference>
<name>A0A0S2IC09_9CHLO</name>
<gene>
    <name evidence="4" type="primary">ftsH</name>
</gene>
<dbReference type="Gene3D" id="1.10.8.60">
    <property type="match status" value="1"/>
</dbReference>
<feature type="region of interest" description="Disordered" evidence="1">
    <location>
        <begin position="1736"/>
        <end position="1755"/>
    </location>
</feature>
<keyword evidence="4" id="KW-0131">Cell cycle</keyword>
<dbReference type="Gene3D" id="3.40.50.300">
    <property type="entry name" value="P-loop containing nucleotide triphosphate hydrolases"/>
    <property type="match status" value="2"/>
</dbReference>
<evidence type="ECO:0000256" key="2">
    <source>
        <dbReference type="SAM" id="Phobius"/>
    </source>
</evidence>
<feature type="region of interest" description="Disordered" evidence="1">
    <location>
        <begin position="752"/>
        <end position="776"/>
    </location>
</feature>
<dbReference type="PANTHER" id="PTHR23077">
    <property type="entry name" value="AAA-FAMILY ATPASE"/>
    <property type="match status" value="1"/>
</dbReference>
<dbReference type="Pfam" id="PF00004">
    <property type="entry name" value="AAA"/>
    <property type="match status" value="1"/>
</dbReference>
<proteinExistence type="predicted"/>
<dbReference type="InterPro" id="IPR050168">
    <property type="entry name" value="AAA_ATPase_domain"/>
</dbReference>
<feature type="region of interest" description="Disordered" evidence="1">
    <location>
        <begin position="1233"/>
        <end position="1255"/>
    </location>
</feature>
<keyword evidence="4" id="KW-0132">Cell division</keyword>
<dbReference type="EMBL" id="KT624806">
    <property type="protein sequence ID" value="ALO21011.1"/>
    <property type="molecule type" value="Genomic_DNA"/>
</dbReference>
<dbReference type="GO" id="GO:0051301">
    <property type="term" value="P:cell division"/>
    <property type="evidence" value="ECO:0007669"/>
    <property type="project" value="UniProtKB-KW"/>
</dbReference>
<evidence type="ECO:0000313" key="4">
    <source>
        <dbReference type="EMBL" id="ALO21011.1"/>
    </source>
</evidence>
<reference evidence="4" key="1">
    <citation type="journal article" date="2015" name="BMC Evol. Biol.">
        <title>Chloroplast phylogenomic analysis of chlorophyte green algae identifies a novel lineage sister to the Sphaeropleales (Chlorophyceae).</title>
        <authorList>
            <person name="Lemieux C."/>
            <person name="Vincent A.T."/>
            <person name="Labarre A."/>
            <person name="Otis C."/>
            <person name="Turmel M."/>
        </authorList>
    </citation>
    <scope>NUCLEOTIDE SEQUENCE</scope>
</reference>
<keyword evidence="2" id="KW-0472">Membrane</keyword>
<sequence>MNQFNKILNKEIIDLMRKNYNKIFFENSESLITRIDDNVSEIKPYNRIEGNKQTSSIFSTQNNFTALNKNGALDFNDQDLRAFVSAKIGLGDLGGNFANVKTLIPPDQKFLFNMNKAQRNSSFLNLTKNFLSKRLGNQTLFPLSATPDEASLLVDASISCISNATTASTIENATASPLFRSLLASSPQLLPSPSPEGLPASPASSQRETRAGEAALLKLGKPGLRRFPLLKPGKGRGQKLAGASKACEAASPSSASLERALPQLLPNIRTWLRPTQRLKKKPRDTSPSPYGLEAAEGKTDLIKKRSLLDDNKNNSDHSDDNDYFYYKLQSSQFEIIYLQLVKSNLEFSLFKGKGALAALALKQSAVVCPTPVQCSSFQLTAKAGTVPDYSGDLRQANSKHCDQSVPEKYSKTFLFQWTNMINELRLFRVFDHSQRNPKKYIFLQKSFQSQPPRLSSIEGTFFSPSPLESFERTSGIEPAANTAFVVSEQSSDTMVLSGQLPLVSVSFLKTSTFFKRWAFLRKEATNNNSGAIISTVAAVRQPREWKKRTDRGGHASDINVLKFAHRDAVLFYWLIPFFGFVLSGASKFNQLNSILSNLSGSNYEQNLFSTERQISFYESTQVDPKSKLYRARPSKPFFALPKDLQFGQKKQSLTIVSEDTELKVIENNNQLYGCDVDTSFVSSLRSDNNEILRNFFIRLKNKKEFNQAKMNWVWWVQRCWFSCSQPLTLSEAAFTVAKPSLSLSPAKAGEEVQPAGAAKAGSSPNYQSTKGLGARPQQLKVSPNSKLVLYGSGAASDGSLWSTAGTFDPMLKIKSFGFLKDFPSQMIKTKVSSGRVKNRKFYLFSSSCHSIMTFAEGEKKAKLSASHIISQNWINKPLHSSFNKIIYHQIRNSSDLHLINPIISKQKTKYLLNYFFQQLSWIKVIPPSPFTSVSELKTSVTSSGPLSSTIVSCGTEYVTRSSLVFSSPFGLPIMREGSVSTGFPPAVAQKGLIRPHLCFLHLKELGVSRAASNPGFSSPCGEGETLAALALAKVREAGEQSFVKPTSFSKGEQQLPGSLTSLLNLSNEKAKFHTLMMKKNPCNIVIELTKNLDQFYNLLLIQKGQVPYFKTSSFTSSATTSPFNLTKQLEFFQNSSNKMNFYLPEATVLQDSAVASLPRLGVRIGKKFEDYWSSVISREAASPARSEPFGLLTQGLLKPNPNLYGEGEKLSWGDEQPSPQGLWLSPASSLTQRAANARETRASPEGLEEVQTGLGRASTPSKRRSLILNQFGQNFLKFGKEEQKIKPLNKNYILKNKKINSQFNKILLSKGCFAPKTNQSWKLGGEDQLMPLSELFLRKKRIGQVKPATLLFPMMRRIGKARLWKDSQEVAFRRPRSLAGRSDQSKTFYQCAQKQIDKMKSYSSIYPLALNQYVQFITNLTQKNSSSFWPAFIFRETKSCIALPSKSLKLKPRFQAIIKLNLRHRPILVPTLAPFAEQNMRLSTQSYQIEKLFRGYLNFGISNPLEASLIKRSQEAFSNRQLFQTTHQDRIINSQSTNVDKRIATIEKIAKKGNGQTDDTKKLTSKEQLIRSQRRLDGFRLLLTNQKFFLRKSISQYGPSLDQLRSTKYLTPVNRISLNGQNKENSNKSVFFRKFTFPSINNLDNNMVMITNLLYDSLANKHFIDASAPGKQELGEDLLHLTLAKEFQNVKAKNKRLDLSSIHNRSTSRAPAGSSAEYETASYKKNPDLIHRYSLKKDQQKKRRAKKQNLKTRWAKKRKRFYPRPSWLRFRMYLRWLVTKTSFNSDPGHFLDQRSFEPPSPQGLWLSPAKAGEEVQPGLWKHGKRSWGRTDIEKDSFLLPMLSSANQKGQNRVLNETINYNLSNSVINDLYNIKKNKQNYLKTYFKRIRSTLNKIRQISNNIHSTTKRFYIGRSKSIFSDFFTLTQNKDLAKFIPSSSIGRPSAPQNLPKLIEQQERIDSKALFSIPKAVFGFQNLSNSQKSLQTSSKLDKKFMQKKNTFLSEYNRIIYLRLQNIIHRAAMDKIFDYSPAPDTEHLVTSVRQKTAGFFIPKPQQLDKNQTLSKLNTQDNFSDLNEAVKIQNVGHRKLSSFLIEYSKRSSLLPQNADENKKKRKIKTFLQETWIWLYNLGYGKTSLGAALSFEDSSSFGLDFFKIPNNIKNISIVWALNKTNNLNNSSSQSFGGQHSRVDPQINYLWALQKLRNKSKNNKTKYLQKQFLNFFDSFLSKKQGFYFSRTSAGSLSHKKLFETKGANNNIFSQDRNAGSPRTRAIKIDGSFVLLKERALPTVPMPLLSEKFDAESVQSTQHTLPDSNASLNETVGLDFGAEKLKSIQLISPFMLKKSASFNNFITNKLQLPKNKSNFLIKSILQKSKRKEQKLFYLGERPESSFLSRFSTNGQFQIGPAYLTSLQSTKAEQNQRKDYSYLNNQPSNFEIEFRKRSIELNQNYLDEVVPSRPLRNNFHFWWTSTSRKPILNKQTVRFIYFIFHHQKSLAYISPVSEYQTASAFTIQNSITTKAHLYGEGSLYKSDFAKSTIICLFFHFCALISVISLFQLRSYLKFYFLVVFKLSTNLIYSLINFTDVLLSTFKKTFTGASKKESFNLNSRENSKTILTFKVNQRKIGVKNKNYLRSTNFFQQNQEKKNIAFFVRANTKRMYNKMQNYFSSSKFIFFSEIFRDQHNFDINYQQKNQVLNLLESRIRSFTYFLIFRPTFMSIFSSLFLIKKNDTFNLSLDQSNSESLHEDFVSQKNTRTENNSLKRLFDKLASVKILRNSHSSIPALPLVRQSLSIREQHLAAQRLPSPQLSFLDPHPKGLGLLTQGLLLTRKVRGASSSSFSKGEAAKAGSSLQVKQNYAKIFYDKGLFNTKELALLESKVELYLESKLFLKFVKLLFLGTTKMKVTLRSLNKAKFLLLDSLFFVPISCFNFLTESFENLLKSIYNFYKKPTELTLDWMAYIFLIEWSCDSITFIPENTESFFWTSFKKNGMNSIMSRNIWFGTLLDFFGFFSMSLDRIAFNSAMSEMKEKFPKIFGASSNNKLYYTAEVEKQTSGGISKIIESSLINFFVTSFLQRRLFFIFSHFIQTLNQPDSDLIVRQKKGTIYWDIWAEILMKAADKYNIIIPSLTNLKDEQTKLIDSLYLEQINQIDEVSKSQKLKEKISKIGKSHYMEESNSTIFMQNLVTRKTFYRPMNFNSSQGAEAIDRTFRSTDGKYKMNLSEDIGRSVNQFITYQGKDTDLFINLYPPKSFSHISSIKYYNQIHQPIATLICSIYSGIFYKQTAKNILVIGSSNTEKTLLIEAIAGETELKIITDNANRYTFVKSGVAVGIKLLRDVFDAISFHTPCLFLIEDIHVLGERRPLLISDDENSEVNKNGLSKDSESLEIHEKNQLMYQLSRHIITHYKKPYKGEFSLLIPTNHFSFDLFSFSRQGTLVENQIKNKTKQSPIENTTQGANGEPGSNTIPTLEGGQNQLSETSKNVYPTSLLLKSDKLLAPPATSPFTIFILKEQKKFKSKKLVKELPLNGLSTEQLALFPKHSYSIRIKVAILAEDALLNLSAKLDMITDLLVIIDNVRGNRGFVVFATTHIPSILDPALRRPGRLDETISIPKVQNLWSRWEILKTNLQNFFSAPSRIYPTLDFVQKVDKNNQYSFSTLSRSVDKESYYRSKIKPNIFNNQVRWNNLSTIDLIGSSKWNSNSMNFPMLAFYNSASYNKLHFATAKELGGFMVSEQSSDAIDLYGQQSNIGNKGPSPQNKVLRRQKKLSSQTEVWETDQADLCRVNMSGEKIAESNEAKLRVGGDDRTLYSDMKKHNLSVMSLWKTKIKAIIYFSIGKKLIIPKFYYTPQSWQTSQWGGPTNLDSKIKSQSLFVTNVNASTSYIHTNSEAISGSTLRATAESNQKSVRQLALLSSVSNKIELKRNETKNLIFVDADESVQKIKIRQNIKANLSKLLSNTGLFGKTSSLNTEISLDLSIDQFTLESQFATLYSNEGTLKGLLTRLFAGKICESFAFSNVCSEIFSFMVIKQKAPYSNYSENQKLHVKSDHFHHQNDENDKSSQSFTKPSLTDSSNSPFKKTRQSCKPIFNRFQMVYGIDESWKASTSLVFSLIKKRYLYRKNIIISSLLDFDNSTMNLGEPPSPPGSTILIPGKRYENYKRAMKAFENKSDISIGEKIQSHQQQRFIKRLYNLIVPSVSEKPNKISKKVFFSQKQDNQVENIDIAKRLGPIQEYCNKATSVNWYFRKKILNRHRHYLTNQWWNMQFPEHNPEAVFLSDVDWRYTFIDSIGELLIDFPDAEQIYNSNERRWMLTSGYWNSWFNFNNNEVSYKGAMKSESTRTESDIKNAAQSFDLSESVSPEAIMNHFIVESFTKAFNWLDKNRELLDYSSYKLQKKGFLKETTLINSFKRFQFFSLS</sequence>
<feature type="region of interest" description="Disordered" evidence="1">
    <location>
        <begin position="3439"/>
        <end position="3468"/>
    </location>
</feature>
<dbReference type="PANTHER" id="PTHR23077:SF117">
    <property type="entry name" value="AAA+ ATPASE DOMAIN-CONTAINING PROTEIN"/>
    <property type="match status" value="1"/>
</dbReference>
<feature type="region of interest" description="Disordered" evidence="1">
    <location>
        <begin position="189"/>
        <end position="210"/>
    </location>
</feature>
<protein>
    <submittedName>
        <fullName evidence="4">Cell division protein</fullName>
    </submittedName>
</protein>
<dbReference type="SMART" id="SM00382">
    <property type="entry name" value="AAA"/>
    <property type="match status" value="1"/>
</dbReference>
<keyword evidence="4" id="KW-0934">Plastid</keyword>
<keyword evidence="2" id="KW-1133">Transmembrane helix</keyword>
<evidence type="ECO:0000256" key="1">
    <source>
        <dbReference type="SAM" id="MobiDB-lite"/>
    </source>
</evidence>
<feature type="region of interest" description="Disordered" evidence="1">
    <location>
        <begin position="273"/>
        <end position="295"/>
    </location>
</feature>
<evidence type="ECO:0000259" key="3">
    <source>
        <dbReference type="SMART" id="SM00382"/>
    </source>
</evidence>
<geneLocation type="chloroplast" evidence="4"/>
<accession>A0A0S2IC09</accession>
<keyword evidence="2" id="KW-0812">Transmembrane</keyword>
<feature type="transmembrane region" description="Helical" evidence="2">
    <location>
        <begin position="2561"/>
        <end position="2578"/>
    </location>
</feature>
<feature type="transmembrane region" description="Helical" evidence="2">
    <location>
        <begin position="2534"/>
        <end position="2554"/>
    </location>
</feature>
<feature type="compositionally biased region" description="Polar residues" evidence="1">
    <location>
        <begin position="4053"/>
        <end position="4070"/>
    </location>
</feature>
<dbReference type="InterPro" id="IPR003959">
    <property type="entry name" value="ATPase_AAA_core"/>
</dbReference>
<keyword evidence="4" id="KW-0150">Chloroplast</keyword>
<feature type="region of interest" description="Disordered" evidence="1">
    <location>
        <begin position="4042"/>
        <end position="4074"/>
    </location>
</feature>